<keyword evidence="6" id="KW-0479">Metal-binding</keyword>
<evidence type="ECO:0000259" key="11">
    <source>
        <dbReference type="Pfam" id="PF05770"/>
    </source>
</evidence>
<dbReference type="OrthoDB" id="25308at2759"/>
<evidence type="ECO:0000256" key="9">
    <source>
        <dbReference type="ARBA" id="ARBA00022840"/>
    </source>
</evidence>
<evidence type="ECO:0000256" key="4">
    <source>
        <dbReference type="ARBA" id="ARBA00012017"/>
    </source>
</evidence>
<evidence type="ECO:0000256" key="10">
    <source>
        <dbReference type="ARBA" id="ARBA00022842"/>
    </source>
</evidence>
<dbReference type="GO" id="GO:0052725">
    <property type="term" value="F:inositol-1,3,4-trisphosphate 6-kinase activity"/>
    <property type="evidence" value="ECO:0007669"/>
    <property type="project" value="InterPro"/>
</dbReference>
<dbReference type="InterPro" id="IPR040464">
    <property type="entry name" value="InsP(3)kin_ATP-grasp"/>
</dbReference>
<keyword evidence="13" id="KW-1185">Reference proteome</keyword>
<comment type="similarity">
    <text evidence="2">Belongs to the ITPK1 family.</text>
</comment>
<keyword evidence="5" id="KW-0808">Transferase</keyword>
<dbReference type="Proteomes" id="UP000237105">
    <property type="component" value="Unassembled WGS sequence"/>
</dbReference>
<keyword evidence="9" id="KW-0067">ATP-binding</keyword>
<dbReference type="GO" id="GO:0005737">
    <property type="term" value="C:cytoplasm"/>
    <property type="evidence" value="ECO:0007669"/>
    <property type="project" value="TreeGrafter"/>
</dbReference>
<dbReference type="GO" id="GO:0052726">
    <property type="term" value="F:inositol-1,3,4-trisphosphate 5-kinase activity"/>
    <property type="evidence" value="ECO:0007669"/>
    <property type="project" value="InterPro"/>
</dbReference>
<comment type="subunit">
    <text evidence="3">Monomer.</text>
</comment>
<accession>A0A2P5CG65</accession>
<evidence type="ECO:0000256" key="7">
    <source>
        <dbReference type="ARBA" id="ARBA00022741"/>
    </source>
</evidence>
<name>A0A2P5CG65_PARAD</name>
<dbReference type="EMBL" id="JXTB01000134">
    <property type="protein sequence ID" value="PON60039.1"/>
    <property type="molecule type" value="Genomic_DNA"/>
</dbReference>
<evidence type="ECO:0000256" key="3">
    <source>
        <dbReference type="ARBA" id="ARBA00011245"/>
    </source>
</evidence>
<gene>
    <name evidence="12" type="ORF">PanWU01x14_155530</name>
</gene>
<dbReference type="GO" id="GO:0047325">
    <property type="term" value="F:inositol-3,4,5,6-tetrakisphosphate 1-kinase activity"/>
    <property type="evidence" value="ECO:0007669"/>
    <property type="project" value="InterPro"/>
</dbReference>
<dbReference type="PANTHER" id="PTHR14217">
    <property type="entry name" value="INOSITOL-TETRAKISPHOSPHATE 1-KINASE"/>
    <property type="match status" value="1"/>
</dbReference>
<evidence type="ECO:0000313" key="12">
    <source>
        <dbReference type="EMBL" id="PON60039.1"/>
    </source>
</evidence>
<keyword evidence="8 12" id="KW-0418">Kinase</keyword>
<evidence type="ECO:0000313" key="13">
    <source>
        <dbReference type="Proteomes" id="UP000237105"/>
    </source>
</evidence>
<evidence type="ECO:0000256" key="5">
    <source>
        <dbReference type="ARBA" id="ARBA00022679"/>
    </source>
</evidence>
<evidence type="ECO:0000256" key="1">
    <source>
        <dbReference type="ARBA" id="ARBA00001946"/>
    </source>
</evidence>
<organism evidence="12 13">
    <name type="scientific">Parasponia andersonii</name>
    <name type="common">Sponia andersonii</name>
    <dbReference type="NCBI Taxonomy" id="3476"/>
    <lineage>
        <taxon>Eukaryota</taxon>
        <taxon>Viridiplantae</taxon>
        <taxon>Streptophyta</taxon>
        <taxon>Embryophyta</taxon>
        <taxon>Tracheophyta</taxon>
        <taxon>Spermatophyta</taxon>
        <taxon>Magnoliopsida</taxon>
        <taxon>eudicotyledons</taxon>
        <taxon>Gunneridae</taxon>
        <taxon>Pentapetalae</taxon>
        <taxon>rosids</taxon>
        <taxon>fabids</taxon>
        <taxon>Rosales</taxon>
        <taxon>Cannabaceae</taxon>
        <taxon>Parasponia</taxon>
    </lineage>
</organism>
<dbReference type="EC" id="2.7.1.159" evidence="4"/>
<dbReference type="Gene3D" id="3.30.470.20">
    <property type="entry name" value="ATP-grasp fold, B domain"/>
    <property type="match status" value="1"/>
</dbReference>
<dbReference type="InterPro" id="IPR008656">
    <property type="entry name" value="Inositol_tetrakis-P_1-kinase"/>
</dbReference>
<dbReference type="Pfam" id="PF05770">
    <property type="entry name" value="Ins134_P3_kin"/>
    <property type="match status" value="1"/>
</dbReference>
<sequence>MMVAPSLTKMVLIFNRDSLDKLKPPTVLQEFVNMTVIFKVYMVGKYVKYVKKTSLLDVSEEEKLGDWRAERTDDKCQENASIIVNKAIYFKSVSPLGNVGGLLEDGTLLVGQFWSAFFFSSSAPVKRNINWKSPAIGQLKLNVT</sequence>
<dbReference type="AlphaFoldDB" id="A0A2P5CG65"/>
<keyword evidence="10" id="KW-0460">Magnesium</keyword>
<dbReference type="GO" id="GO:0005524">
    <property type="term" value="F:ATP binding"/>
    <property type="evidence" value="ECO:0007669"/>
    <property type="project" value="UniProtKB-KW"/>
</dbReference>
<evidence type="ECO:0000256" key="6">
    <source>
        <dbReference type="ARBA" id="ARBA00022723"/>
    </source>
</evidence>
<comment type="cofactor">
    <cofactor evidence="1">
        <name>Mg(2+)</name>
        <dbReference type="ChEBI" id="CHEBI:18420"/>
    </cofactor>
</comment>
<keyword evidence="7" id="KW-0547">Nucleotide-binding</keyword>
<proteinExistence type="inferred from homology"/>
<reference evidence="13" key="1">
    <citation type="submission" date="2016-06" db="EMBL/GenBank/DDBJ databases">
        <title>Parallel loss of symbiosis genes in relatives of nitrogen-fixing non-legume Parasponia.</title>
        <authorList>
            <person name="Van Velzen R."/>
            <person name="Holmer R."/>
            <person name="Bu F."/>
            <person name="Rutten L."/>
            <person name="Van Zeijl A."/>
            <person name="Liu W."/>
            <person name="Santuari L."/>
            <person name="Cao Q."/>
            <person name="Sharma T."/>
            <person name="Shen D."/>
            <person name="Roswanjaya Y."/>
            <person name="Wardhani T."/>
            <person name="Kalhor M.S."/>
            <person name="Jansen J."/>
            <person name="Van den Hoogen J."/>
            <person name="Gungor B."/>
            <person name="Hartog M."/>
            <person name="Hontelez J."/>
            <person name="Verver J."/>
            <person name="Yang W.-C."/>
            <person name="Schijlen E."/>
            <person name="Repin R."/>
            <person name="Schilthuizen M."/>
            <person name="Schranz E."/>
            <person name="Heidstra R."/>
            <person name="Miyata K."/>
            <person name="Fedorova E."/>
            <person name="Kohlen W."/>
            <person name="Bisseling T."/>
            <person name="Smit S."/>
            <person name="Geurts R."/>
        </authorList>
    </citation>
    <scope>NUCLEOTIDE SEQUENCE [LARGE SCALE GENOMIC DNA]</scope>
    <source>
        <strain evidence="13">cv. WU1-14</strain>
    </source>
</reference>
<protein>
    <recommendedName>
        <fullName evidence="4">inositol-1,3,4-trisphosphate 5/6-kinase</fullName>
        <ecNumber evidence="4">2.7.1.159</ecNumber>
    </recommendedName>
</protein>
<evidence type="ECO:0000256" key="8">
    <source>
        <dbReference type="ARBA" id="ARBA00022777"/>
    </source>
</evidence>
<evidence type="ECO:0000256" key="2">
    <source>
        <dbReference type="ARBA" id="ARBA00009601"/>
    </source>
</evidence>
<feature type="domain" description="Inositol 1,3,4-trisphosphate 5/6-kinase ATP-grasp" evidence="11">
    <location>
        <begin position="9"/>
        <end position="62"/>
    </location>
</feature>
<comment type="caution">
    <text evidence="12">The sequence shown here is derived from an EMBL/GenBank/DDBJ whole genome shotgun (WGS) entry which is preliminary data.</text>
</comment>
<dbReference type="PANTHER" id="PTHR14217:SF24">
    <property type="entry name" value="INOSITOL-TETRAKISPHOSPHATE 1-KINASE 1"/>
    <property type="match status" value="1"/>
</dbReference>
<dbReference type="GO" id="GO:0032957">
    <property type="term" value="P:inositol trisphosphate metabolic process"/>
    <property type="evidence" value="ECO:0007669"/>
    <property type="project" value="InterPro"/>
</dbReference>
<dbReference type="STRING" id="3476.A0A2P5CG65"/>
<dbReference type="GO" id="GO:0000287">
    <property type="term" value="F:magnesium ion binding"/>
    <property type="evidence" value="ECO:0007669"/>
    <property type="project" value="InterPro"/>
</dbReference>